<dbReference type="AlphaFoldDB" id="A0AAV4W2K9"/>
<evidence type="ECO:0000256" key="1">
    <source>
        <dbReference type="SAM" id="Phobius"/>
    </source>
</evidence>
<reference evidence="2 3" key="1">
    <citation type="submission" date="2021-06" db="EMBL/GenBank/DDBJ databases">
        <title>Caerostris darwini draft genome.</title>
        <authorList>
            <person name="Kono N."/>
            <person name="Arakawa K."/>
        </authorList>
    </citation>
    <scope>NUCLEOTIDE SEQUENCE [LARGE SCALE GENOMIC DNA]</scope>
</reference>
<dbReference type="Proteomes" id="UP001054837">
    <property type="component" value="Unassembled WGS sequence"/>
</dbReference>
<evidence type="ECO:0000313" key="2">
    <source>
        <dbReference type="EMBL" id="GIY75903.1"/>
    </source>
</evidence>
<keyword evidence="3" id="KW-1185">Reference proteome</keyword>
<keyword evidence="1" id="KW-0812">Transmembrane</keyword>
<proteinExistence type="predicted"/>
<accession>A0AAV4W2K9</accession>
<organism evidence="2 3">
    <name type="scientific">Caerostris darwini</name>
    <dbReference type="NCBI Taxonomy" id="1538125"/>
    <lineage>
        <taxon>Eukaryota</taxon>
        <taxon>Metazoa</taxon>
        <taxon>Ecdysozoa</taxon>
        <taxon>Arthropoda</taxon>
        <taxon>Chelicerata</taxon>
        <taxon>Arachnida</taxon>
        <taxon>Araneae</taxon>
        <taxon>Araneomorphae</taxon>
        <taxon>Entelegynae</taxon>
        <taxon>Araneoidea</taxon>
        <taxon>Araneidae</taxon>
        <taxon>Caerostris</taxon>
    </lineage>
</organism>
<comment type="caution">
    <text evidence="2">The sequence shown here is derived from an EMBL/GenBank/DDBJ whole genome shotgun (WGS) entry which is preliminary data.</text>
</comment>
<gene>
    <name evidence="2" type="ORF">CDAR_430271</name>
</gene>
<dbReference type="EMBL" id="BPLQ01013929">
    <property type="protein sequence ID" value="GIY75903.1"/>
    <property type="molecule type" value="Genomic_DNA"/>
</dbReference>
<sequence>MYEACGILLHIDHCLLSFSGMHFPVSPVKQKEKEKKHRSSEISTAHYHDPVKLQRVRDLVFGGTKSKIKGDSSYPIMGVYVECLVVAVILISNSLWRIFYDDVGGNLEICCHEM</sequence>
<keyword evidence="1" id="KW-1133">Transmembrane helix</keyword>
<keyword evidence="1" id="KW-0472">Membrane</keyword>
<feature type="transmembrane region" description="Helical" evidence="1">
    <location>
        <begin position="74"/>
        <end position="96"/>
    </location>
</feature>
<evidence type="ECO:0000313" key="3">
    <source>
        <dbReference type="Proteomes" id="UP001054837"/>
    </source>
</evidence>
<protein>
    <submittedName>
        <fullName evidence="2">Uncharacterized protein</fullName>
    </submittedName>
</protein>
<name>A0AAV4W2K9_9ARAC</name>